<evidence type="ECO:0000313" key="3">
    <source>
        <dbReference type="Proteomes" id="UP000640489"/>
    </source>
</evidence>
<evidence type="ECO:0000256" key="1">
    <source>
        <dbReference type="SAM" id="Phobius"/>
    </source>
</evidence>
<protein>
    <submittedName>
        <fullName evidence="2">Uncharacterized protein</fullName>
    </submittedName>
</protein>
<keyword evidence="1" id="KW-0812">Transmembrane</keyword>
<gene>
    <name evidence="2" type="ORF">ISU07_10190</name>
</gene>
<feature type="transmembrane region" description="Helical" evidence="1">
    <location>
        <begin position="41"/>
        <end position="69"/>
    </location>
</feature>
<dbReference type="EMBL" id="JADKPN010000005">
    <property type="protein sequence ID" value="MBF4763496.1"/>
    <property type="molecule type" value="Genomic_DNA"/>
</dbReference>
<keyword evidence="3" id="KW-1185">Reference proteome</keyword>
<keyword evidence="1" id="KW-0472">Membrane</keyword>
<accession>A0A930YCS6</accession>
<proteinExistence type="predicted"/>
<evidence type="ECO:0000313" key="2">
    <source>
        <dbReference type="EMBL" id="MBF4763496.1"/>
    </source>
</evidence>
<dbReference type="Proteomes" id="UP000640489">
    <property type="component" value="Unassembled WGS sequence"/>
</dbReference>
<dbReference type="AlphaFoldDB" id="A0A930YCS6"/>
<name>A0A930YCS6_9ACTN</name>
<organism evidence="2 3">
    <name type="scientific">Nocardioides islandensis</name>
    <dbReference type="NCBI Taxonomy" id="433663"/>
    <lineage>
        <taxon>Bacteria</taxon>
        <taxon>Bacillati</taxon>
        <taxon>Actinomycetota</taxon>
        <taxon>Actinomycetes</taxon>
        <taxon>Propionibacteriales</taxon>
        <taxon>Nocardioidaceae</taxon>
        <taxon>Nocardioides</taxon>
    </lineage>
</organism>
<sequence>MDPDDTAHDGGRFVPPVEPFPAARLNVPDPLRVPRSTTTQAWIGVAWVLGVLVLLPVLAYVVYLVFLFLAREHA</sequence>
<keyword evidence="1" id="KW-1133">Transmembrane helix</keyword>
<comment type="caution">
    <text evidence="2">The sequence shown here is derived from an EMBL/GenBank/DDBJ whole genome shotgun (WGS) entry which is preliminary data.</text>
</comment>
<reference evidence="2" key="1">
    <citation type="submission" date="2020-11" db="EMBL/GenBank/DDBJ databases">
        <title>Nocardioides sp. nov., isolated from Soil of Cynanchum wilfordii Hemsley rhizosphere.</title>
        <authorList>
            <person name="Lee J.-S."/>
            <person name="Suh M.K."/>
            <person name="Kim J.-S."/>
        </authorList>
    </citation>
    <scope>NUCLEOTIDE SEQUENCE</scope>
    <source>
        <strain evidence="2">KCTC 19275</strain>
    </source>
</reference>
<dbReference type="RefSeq" id="WP_194706690.1">
    <property type="nucleotide sequence ID" value="NZ_JADKPN010000005.1"/>
</dbReference>